<evidence type="ECO:0000313" key="1">
    <source>
        <dbReference type="EMBL" id="MBC6491190.1"/>
    </source>
</evidence>
<sequence length="312" mass="34246">MIELKTQLANMKNVVSCIAAILISLNMLAQPIRLATYQYANNDRKGNLSELGRYIQSELKREVIVLSYPTVQTFMEGIRNNEVDIALINTFGYLLLETSGKPFPMKAVAAWVVPEGAADIYKTAFLVKDKGPVLNWRSLGSKSGKLRLALVAKGSTSGNLVPRLALTQLGIREAEHSFDTVLYAGNHQAAVEYLLDGRADIAAMGHDAYQKMVAVKPAANLMLRQIYLSPEIPLGPALVNVNLSLETRQLIENILLNLHSNAPAAMQGLRDGWTEARKATHFQTIGAGHYEPFLRRFGQSSAVAAILQQFAN</sequence>
<comment type="caution">
    <text evidence="1">The sequence shown here is derived from an EMBL/GenBank/DDBJ whole genome shotgun (WGS) entry which is preliminary data.</text>
</comment>
<dbReference type="PANTHER" id="PTHR35841">
    <property type="entry name" value="PHOSPHONATES-BINDING PERIPLASMIC PROTEIN"/>
    <property type="match status" value="1"/>
</dbReference>
<accession>A0ABR7M833</accession>
<name>A0ABR7M833_9BACT</name>
<dbReference type="Gene3D" id="3.40.190.10">
    <property type="entry name" value="Periplasmic binding protein-like II"/>
    <property type="match status" value="2"/>
</dbReference>
<protein>
    <recommendedName>
        <fullName evidence="3">Phosphate/phosphite/phosphonate ABC transporter substrate-binding protein</fullName>
    </recommendedName>
</protein>
<organism evidence="1 2">
    <name type="scientific">Flavihumibacter stibioxidans</name>
    <dbReference type="NCBI Taxonomy" id="1834163"/>
    <lineage>
        <taxon>Bacteria</taxon>
        <taxon>Pseudomonadati</taxon>
        <taxon>Bacteroidota</taxon>
        <taxon>Chitinophagia</taxon>
        <taxon>Chitinophagales</taxon>
        <taxon>Chitinophagaceae</taxon>
        <taxon>Flavihumibacter</taxon>
    </lineage>
</organism>
<dbReference type="Proteomes" id="UP000765802">
    <property type="component" value="Unassembled WGS sequence"/>
</dbReference>
<dbReference type="Pfam" id="PF12974">
    <property type="entry name" value="Phosphonate-bd"/>
    <property type="match status" value="1"/>
</dbReference>
<gene>
    <name evidence="1" type="ORF">BC349_09115</name>
</gene>
<dbReference type="EMBL" id="MBUA01000012">
    <property type="protein sequence ID" value="MBC6491190.1"/>
    <property type="molecule type" value="Genomic_DNA"/>
</dbReference>
<reference evidence="1 2" key="1">
    <citation type="submission" date="2016-07" db="EMBL/GenBank/DDBJ databases">
        <title>Genome analysis of Flavihumibacter stibioxidans YS-17.</title>
        <authorList>
            <person name="Shi K."/>
            <person name="Han Y."/>
            <person name="Wang G."/>
        </authorList>
    </citation>
    <scope>NUCLEOTIDE SEQUENCE [LARGE SCALE GENOMIC DNA]</scope>
    <source>
        <strain evidence="1 2">YS-17</strain>
    </source>
</reference>
<dbReference type="SUPFAM" id="SSF53850">
    <property type="entry name" value="Periplasmic binding protein-like II"/>
    <property type="match status" value="1"/>
</dbReference>
<dbReference type="PANTHER" id="PTHR35841:SF1">
    <property type="entry name" value="PHOSPHONATES-BINDING PERIPLASMIC PROTEIN"/>
    <property type="match status" value="1"/>
</dbReference>
<keyword evidence="2" id="KW-1185">Reference proteome</keyword>
<evidence type="ECO:0008006" key="3">
    <source>
        <dbReference type="Google" id="ProtNLM"/>
    </source>
</evidence>
<evidence type="ECO:0000313" key="2">
    <source>
        <dbReference type="Proteomes" id="UP000765802"/>
    </source>
</evidence>
<proteinExistence type="predicted"/>